<organism evidence="2 3">
    <name type="scientific">[Ruminococcus] torques</name>
    <dbReference type="NCBI Taxonomy" id="33039"/>
    <lineage>
        <taxon>Bacteria</taxon>
        <taxon>Bacillati</taxon>
        <taxon>Bacillota</taxon>
        <taxon>Clostridia</taxon>
        <taxon>Lachnospirales</taxon>
        <taxon>Lachnospiraceae</taxon>
        <taxon>Mediterraneibacter</taxon>
    </lineage>
</organism>
<protein>
    <submittedName>
        <fullName evidence="2">Uncharacterized protein</fullName>
    </submittedName>
</protein>
<dbReference type="EMBL" id="CZBX01000005">
    <property type="protein sequence ID" value="CUQ86010.1"/>
    <property type="molecule type" value="Genomic_DNA"/>
</dbReference>
<evidence type="ECO:0000256" key="1">
    <source>
        <dbReference type="SAM" id="MobiDB-lite"/>
    </source>
</evidence>
<evidence type="ECO:0000313" key="3">
    <source>
        <dbReference type="Proteomes" id="UP000078383"/>
    </source>
</evidence>
<evidence type="ECO:0000313" key="2">
    <source>
        <dbReference type="EMBL" id="CUQ86010.1"/>
    </source>
</evidence>
<feature type="compositionally biased region" description="Basic and acidic residues" evidence="1">
    <location>
        <begin position="30"/>
        <end position="41"/>
    </location>
</feature>
<dbReference type="AlphaFoldDB" id="A0A174ZRY8"/>
<reference evidence="2 3" key="1">
    <citation type="submission" date="2015-09" db="EMBL/GenBank/DDBJ databases">
        <authorList>
            <consortium name="Pathogen Informatics"/>
        </authorList>
    </citation>
    <scope>NUCLEOTIDE SEQUENCE [LARGE SCALE GENOMIC DNA]</scope>
    <source>
        <strain evidence="2 3">2789STDY5834889</strain>
    </source>
</reference>
<accession>A0A174ZRY8</accession>
<name>A0A174ZRY8_9FIRM</name>
<dbReference type="Proteomes" id="UP000078383">
    <property type="component" value="Unassembled WGS sequence"/>
</dbReference>
<dbReference type="RefSeq" id="WP_172790454.1">
    <property type="nucleotide sequence ID" value="NZ_CABJEY010000003.1"/>
</dbReference>
<feature type="region of interest" description="Disordered" evidence="1">
    <location>
        <begin position="30"/>
        <end position="54"/>
    </location>
</feature>
<gene>
    <name evidence="2" type="ORF">ERS852502_01256</name>
</gene>
<proteinExistence type="predicted"/>
<sequence length="54" mass="6233">MSRKLIIDGNAVYEIDEKCMLKKKLGELKEKKVTSDEKRAEQSVVTGKPNRLKR</sequence>